<evidence type="ECO:0000313" key="1">
    <source>
        <dbReference type="EMBL" id="QYM80281.1"/>
    </source>
</evidence>
<dbReference type="Proteomes" id="UP000825051">
    <property type="component" value="Chromosome"/>
</dbReference>
<proteinExistence type="predicted"/>
<dbReference type="InterPro" id="IPR011231">
    <property type="entry name" value="Phage_VT1-Sakai_H0018"/>
</dbReference>
<reference evidence="1" key="1">
    <citation type="submission" date="2021-08" db="EMBL/GenBank/DDBJ databases">
        <title>Genome of a novel bacterium of the phylum Verrucomicrobia, Oleiharenicola sp. KSB-15.</title>
        <authorList>
            <person name="Chung J.-H."/>
            <person name="Ahn J.-H."/>
            <person name="Yoon Y."/>
            <person name="Kim D.-Y."/>
            <person name="An S.-H."/>
            <person name="Park I."/>
            <person name="Yeon J."/>
        </authorList>
    </citation>
    <scope>NUCLEOTIDE SEQUENCE</scope>
    <source>
        <strain evidence="1">KSB-15</strain>
    </source>
</reference>
<dbReference type="AlphaFoldDB" id="A0A8F9TWA5"/>
<keyword evidence="2" id="KW-1185">Reference proteome</keyword>
<organism evidence="1 2">
    <name type="scientific">Horticoccus luteus</name>
    <dbReference type="NCBI Taxonomy" id="2862869"/>
    <lineage>
        <taxon>Bacteria</taxon>
        <taxon>Pseudomonadati</taxon>
        <taxon>Verrucomicrobiota</taxon>
        <taxon>Opitutia</taxon>
        <taxon>Opitutales</taxon>
        <taxon>Opitutaceae</taxon>
        <taxon>Horticoccus</taxon>
    </lineage>
</organism>
<protein>
    <submittedName>
        <fullName evidence="1">DUF2190 family protein</fullName>
    </submittedName>
</protein>
<name>A0A8F9TWA5_9BACT</name>
<sequence>MHTLLLIMSVLVAIALLVSWIASRPRGAQFTPLANDVAAGIHDDLQITLEAAVATRHLLLKAGAAARAALIGTVADRPIGFAEDEGAIGDKIAFYPLGFGRRTVLGRSAAAIVSGAQLTSAANGKVITTPGAAGTYWVVGTAWGDAAGADEDIEIIPCTPFQVVVS</sequence>
<gene>
    <name evidence="1" type="ORF">K0B96_06610</name>
</gene>
<accession>A0A8F9TWA5</accession>
<dbReference type="EMBL" id="CP080507">
    <property type="protein sequence ID" value="QYM80281.1"/>
    <property type="molecule type" value="Genomic_DNA"/>
</dbReference>
<dbReference type="RefSeq" id="WP_220165225.1">
    <property type="nucleotide sequence ID" value="NZ_CP080507.1"/>
</dbReference>
<dbReference type="KEGG" id="ole:K0B96_06610"/>
<dbReference type="Pfam" id="PF09956">
    <property type="entry name" value="Phage_cement_2"/>
    <property type="match status" value="1"/>
</dbReference>
<evidence type="ECO:0000313" key="2">
    <source>
        <dbReference type="Proteomes" id="UP000825051"/>
    </source>
</evidence>